<feature type="region of interest" description="Disordered" evidence="1">
    <location>
        <begin position="63"/>
        <end position="90"/>
    </location>
</feature>
<dbReference type="EMBL" id="BKCP01006027">
    <property type="protein sequence ID" value="GER40937.1"/>
    <property type="molecule type" value="Genomic_DNA"/>
</dbReference>
<proteinExistence type="predicted"/>
<feature type="compositionally biased region" description="Low complexity" evidence="1">
    <location>
        <begin position="75"/>
        <end position="84"/>
    </location>
</feature>
<gene>
    <name evidence="2" type="ORF">STAS_17641</name>
</gene>
<organism evidence="2 3">
    <name type="scientific">Striga asiatica</name>
    <name type="common">Asiatic witchweed</name>
    <name type="synonym">Buchnera asiatica</name>
    <dbReference type="NCBI Taxonomy" id="4170"/>
    <lineage>
        <taxon>Eukaryota</taxon>
        <taxon>Viridiplantae</taxon>
        <taxon>Streptophyta</taxon>
        <taxon>Embryophyta</taxon>
        <taxon>Tracheophyta</taxon>
        <taxon>Spermatophyta</taxon>
        <taxon>Magnoliopsida</taxon>
        <taxon>eudicotyledons</taxon>
        <taxon>Gunneridae</taxon>
        <taxon>Pentapetalae</taxon>
        <taxon>asterids</taxon>
        <taxon>lamiids</taxon>
        <taxon>Lamiales</taxon>
        <taxon>Orobanchaceae</taxon>
        <taxon>Buchnereae</taxon>
        <taxon>Striga</taxon>
    </lineage>
</organism>
<evidence type="ECO:0000313" key="3">
    <source>
        <dbReference type="Proteomes" id="UP000325081"/>
    </source>
</evidence>
<sequence>MRMQRGFFYRWLKKWWWLRNPVAGGSQSLSEGFLKETEIGGVYCKGIRNTTKHFHSSKVRMETSDSYSGKRETSSTRFASSKSSNWNAGAQVHPTREKCCSESLVARLAAKPSDEMLISLVGNAPNQTFGGTMCCTT</sequence>
<reference evidence="3" key="1">
    <citation type="journal article" date="2019" name="Curr. Biol.">
        <title>Genome Sequence of Striga asiatica Provides Insight into the Evolution of Plant Parasitism.</title>
        <authorList>
            <person name="Yoshida S."/>
            <person name="Kim S."/>
            <person name="Wafula E.K."/>
            <person name="Tanskanen J."/>
            <person name="Kim Y.M."/>
            <person name="Honaas L."/>
            <person name="Yang Z."/>
            <person name="Spallek T."/>
            <person name="Conn C.E."/>
            <person name="Ichihashi Y."/>
            <person name="Cheong K."/>
            <person name="Cui S."/>
            <person name="Der J.P."/>
            <person name="Gundlach H."/>
            <person name="Jiao Y."/>
            <person name="Hori C."/>
            <person name="Ishida J.K."/>
            <person name="Kasahara H."/>
            <person name="Kiba T."/>
            <person name="Kim M.S."/>
            <person name="Koo N."/>
            <person name="Laohavisit A."/>
            <person name="Lee Y.H."/>
            <person name="Lumba S."/>
            <person name="McCourt P."/>
            <person name="Mortimer J.C."/>
            <person name="Mutuku J.M."/>
            <person name="Nomura T."/>
            <person name="Sasaki-Sekimoto Y."/>
            <person name="Seto Y."/>
            <person name="Wang Y."/>
            <person name="Wakatake T."/>
            <person name="Sakakibara H."/>
            <person name="Demura T."/>
            <person name="Yamaguchi S."/>
            <person name="Yoneyama K."/>
            <person name="Manabe R.I."/>
            <person name="Nelson D.C."/>
            <person name="Schulman A.H."/>
            <person name="Timko M.P."/>
            <person name="dePamphilis C.W."/>
            <person name="Choi D."/>
            <person name="Shirasu K."/>
        </authorList>
    </citation>
    <scope>NUCLEOTIDE SEQUENCE [LARGE SCALE GENOMIC DNA]</scope>
    <source>
        <strain evidence="3">cv. UVA1</strain>
    </source>
</reference>
<accession>A0A5A7Q951</accession>
<dbReference type="AlphaFoldDB" id="A0A5A7Q951"/>
<dbReference type="Proteomes" id="UP000325081">
    <property type="component" value="Unassembled WGS sequence"/>
</dbReference>
<feature type="compositionally biased region" description="Basic and acidic residues" evidence="1">
    <location>
        <begin position="63"/>
        <end position="74"/>
    </location>
</feature>
<evidence type="ECO:0000256" key="1">
    <source>
        <dbReference type="SAM" id="MobiDB-lite"/>
    </source>
</evidence>
<evidence type="ECO:0000313" key="2">
    <source>
        <dbReference type="EMBL" id="GER40937.1"/>
    </source>
</evidence>
<name>A0A5A7Q951_STRAF</name>
<keyword evidence="3" id="KW-1185">Reference proteome</keyword>
<comment type="caution">
    <text evidence="2">The sequence shown here is derived from an EMBL/GenBank/DDBJ whole genome shotgun (WGS) entry which is preliminary data.</text>
</comment>
<protein>
    <submittedName>
        <fullName evidence="2">Cyclic nucleotide gated channel 3</fullName>
    </submittedName>
</protein>